<dbReference type="OrthoDB" id="264282at2"/>
<evidence type="ECO:0000256" key="1">
    <source>
        <dbReference type="SAM" id="SignalP"/>
    </source>
</evidence>
<dbReference type="RefSeq" id="WP_146404882.1">
    <property type="nucleotide sequence ID" value="NZ_SJPU01000001.1"/>
</dbReference>
<comment type="caution">
    <text evidence="2">The sequence shown here is derived from an EMBL/GenBank/DDBJ whole genome shotgun (WGS) entry which is preliminary data.</text>
</comment>
<feature type="signal peptide" evidence="1">
    <location>
        <begin position="1"/>
        <end position="20"/>
    </location>
</feature>
<reference evidence="2 3" key="1">
    <citation type="journal article" date="2020" name="Antonie Van Leeuwenhoek">
        <title>Rhodopirellula heiligendammensis sp. nov., Rhodopirellula pilleata sp. nov., and Rhodopirellula solitaria sp. nov. isolated from natural or artificial marine surfaces in Northern Germany and California, USA, and emended description of the genus Rhodopirellula.</title>
        <authorList>
            <person name="Kallscheuer N."/>
            <person name="Wiegand S."/>
            <person name="Jogler M."/>
            <person name="Boedeker C."/>
            <person name="Peeters S.H."/>
            <person name="Rast P."/>
            <person name="Heuer A."/>
            <person name="Jetten M.S.M."/>
            <person name="Rohde M."/>
            <person name="Jogler C."/>
        </authorList>
    </citation>
    <scope>NUCLEOTIDE SEQUENCE [LARGE SCALE GENOMIC DNA]</scope>
    <source>
        <strain evidence="2 3">Poly21</strain>
    </source>
</reference>
<dbReference type="EMBL" id="SJPU01000001">
    <property type="protein sequence ID" value="TWU17924.1"/>
    <property type="molecule type" value="Genomic_DNA"/>
</dbReference>
<evidence type="ECO:0000313" key="2">
    <source>
        <dbReference type="EMBL" id="TWU17924.1"/>
    </source>
</evidence>
<gene>
    <name evidence="2" type="ORF">Poly21_00760</name>
</gene>
<proteinExistence type="predicted"/>
<keyword evidence="1" id="KW-0732">Signal</keyword>
<feature type="chain" id="PRO_5023076653" description="DUF4142 domain-containing protein" evidence="1">
    <location>
        <begin position="21"/>
        <end position="254"/>
    </location>
</feature>
<accession>A0A5C6C3Q3</accession>
<dbReference type="AlphaFoldDB" id="A0A5C6C3Q3"/>
<keyword evidence="3" id="KW-1185">Reference proteome</keyword>
<sequence length="254" mass="29266">MMRFFLSCLCLLAWSTHASAQNFEIDITQFDSWIFSNLGNTDNARQTLADRAEMEIDRMSLSTPLRDDQIKKLRFAATGDIKRFYDDVDQAHREFYAMQKAGEIGQENVNELYQLAAPLMQRLNNGLFGETSLLKKVARGCVDKEQAAVLREREERRRKLKSEIAITSYVATLGRQIPMTQTQRADLMTLLTENVQLSDPNHQYISYLLMYEMSKLPKLKTILDDAQYKAIEKNFQRGVMMKATLKDAGLLDEE</sequence>
<name>A0A5C6C3Q3_9BACT</name>
<evidence type="ECO:0000313" key="3">
    <source>
        <dbReference type="Proteomes" id="UP000319908"/>
    </source>
</evidence>
<evidence type="ECO:0008006" key="4">
    <source>
        <dbReference type="Google" id="ProtNLM"/>
    </source>
</evidence>
<dbReference type="Proteomes" id="UP000319908">
    <property type="component" value="Unassembled WGS sequence"/>
</dbReference>
<organism evidence="2 3">
    <name type="scientific">Allorhodopirellula heiligendammensis</name>
    <dbReference type="NCBI Taxonomy" id="2714739"/>
    <lineage>
        <taxon>Bacteria</taxon>
        <taxon>Pseudomonadati</taxon>
        <taxon>Planctomycetota</taxon>
        <taxon>Planctomycetia</taxon>
        <taxon>Pirellulales</taxon>
        <taxon>Pirellulaceae</taxon>
        <taxon>Allorhodopirellula</taxon>
    </lineage>
</organism>
<protein>
    <recommendedName>
        <fullName evidence="4">DUF4142 domain-containing protein</fullName>
    </recommendedName>
</protein>